<dbReference type="AlphaFoldDB" id="A0A3N0D1S9"/>
<keyword evidence="2" id="KW-1185">Reference proteome</keyword>
<organism evidence="1 2">
    <name type="scientific">Sinomicrobium pectinilyticum</name>
    <dbReference type="NCBI Taxonomy" id="1084421"/>
    <lineage>
        <taxon>Bacteria</taxon>
        <taxon>Pseudomonadati</taxon>
        <taxon>Bacteroidota</taxon>
        <taxon>Flavobacteriia</taxon>
        <taxon>Flavobacteriales</taxon>
        <taxon>Flavobacteriaceae</taxon>
        <taxon>Sinomicrobium</taxon>
    </lineage>
</organism>
<gene>
    <name evidence="1" type="ORF">ED312_22670</name>
</gene>
<comment type="caution">
    <text evidence="1">The sequence shown here is derived from an EMBL/GenBank/DDBJ whole genome shotgun (WGS) entry which is preliminary data.</text>
</comment>
<evidence type="ECO:0000313" key="2">
    <source>
        <dbReference type="Proteomes" id="UP000267469"/>
    </source>
</evidence>
<reference evidence="1 2" key="1">
    <citation type="submission" date="2018-10" db="EMBL/GenBank/DDBJ databases">
        <title>Sinomicrobium pectinilyticum sp. nov., a pectinase-producing bacterium isolated from alkaline and saline soil, and emended description of the genus Sinomicrobium.</title>
        <authorList>
            <person name="Cheng B."/>
            <person name="Li C."/>
            <person name="Lai Q."/>
            <person name="Du M."/>
            <person name="Shao Z."/>
            <person name="Xu P."/>
            <person name="Yang C."/>
        </authorList>
    </citation>
    <scope>NUCLEOTIDE SEQUENCE [LARGE SCALE GENOMIC DNA]</scope>
    <source>
        <strain evidence="1 2">5DNS001</strain>
    </source>
</reference>
<sequence length="138" mass="16086">MTVEWEYTQIPDYVNRDSYYKVDFEVNKIQKGSLDYNGIYELIGRNECKLQIKLKDDKLNLKSNSREGSGVVEVSKGNGKIFLLFRVENSSRNLETKTEFRGEYEDSSILIQNYGNSENPFSQLEECEDKYLVLKRAS</sequence>
<evidence type="ECO:0000313" key="1">
    <source>
        <dbReference type="EMBL" id="RNL69203.1"/>
    </source>
</evidence>
<dbReference type="OrthoDB" id="1187902at2"/>
<name>A0A3N0D1S9_SINP1</name>
<evidence type="ECO:0008006" key="3">
    <source>
        <dbReference type="Google" id="ProtNLM"/>
    </source>
</evidence>
<dbReference type="RefSeq" id="WP_123218303.1">
    <property type="nucleotide sequence ID" value="NZ_RJTM01000185.1"/>
</dbReference>
<accession>A0A3N0D1S9</accession>
<protein>
    <recommendedName>
        <fullName evidence="3">Lipocalin-like domain-containing protein</fullName>
    </recommendedName>
</protein>
<dbReference type="Proteomes" id="UP000267469">
    <property type="component" value="Unassembled WGS sequence"/>
</dbReference>
<dbReference type="EMBL" id="RJTM01000185">
    <property type="protein sequence ID" value="RNL69203.1"/>
    <property type="molecule type" value="Genomic_DNA"/>
</dbReference>
<proteinExistence type="predicted"/>